<keyword evidence="10" id="KW-1185">Reference proteome</keyword>
<evidence type="ECO:0000259" key="8">
    <source>
        <dbReference type="SMART" id="SM00563"/>
    </source>
</evidence>
<dbReference type="SMART" id="SM00563">
    <property type="entry name" value="PlsC"/>
    <property type="match status" value="1"/>
</dbReference>
<dbReference type="CDD" id="cd07989">
    <property type="entry name" value="LPLAT_AGPAT-like"/>
    <property type="match status" value="1"/>
</dbReference>
<keyword evidence="3" id="KW-0812">Transmembrane</keyword>
<evidence type="ECO:0000256" key="2">
    <source>
        <dbReference type="ARBA" id="ARBA00022679"/>
    </source>
</evidence>
<evidence type="ECO:0000256" key="5">
    <source>
        <dbReference type="ARBA" id="ARBA00023098"/>
    </source>
</evidence>
<dbReference type="PANTHER" id="PTHR23063:SF52">
    <property type="entry name" value="LYSOPHOSPHATIDYLCHOLINE ACYLTRANSFERASE"/>
    <property type="match status" value="1"/>
</dbReference>
<keyword evidence="4" id="KW-1133">Transmembrane helix</keyword>
<dbReference type="SUPFAM" id="SSF69593">
    <property type="entry name" value="Glycerol-3-phosphate (1)-acyltransferase"/>
    <property type="match status" value="1"/>
</dbReference>
<protein>
    <submittedName>
        <fullName evidence="9">1-acyl-sn-glycerol-3-phosphate acyltransferase</fullName>
    </submittedName>
</protein>
<name>A0ABX8ZAL5_9NEIS</name>
<feature type="domain" description="Phospholipid/glycerol acyltransferase" evidence="8">
    <location>
        <begin position="72"/>
        <end position="184"/>
    </location>
</feature>
<evidence type="ECO:0000256" key="7">
    <source>
        <dbReference type="ARBA" id="ARBA00023315"/>
    </source>
</evidence>
<reference evidence="9 10" key="1">
    <citation type="submission" date="2021-08" db="EMBL/GenBank/DDBJ databases">
        <title>complete genome sequencing of Deefgea sp. D25.</title>
        <authorList>
            <person name="Bae J.-W."/>
            <person name="Gim D.-H."/>
        </authorList>
    </citation>
    <scope>NUCLEOTIDE SEQUENCE [LARGE SCALE GENOMIC DNA]</scope>
    <source>
        <strain evidence="9 10">D25</strain>
    </source>
</reference>
<keyword evidence="5" id="KW-0443">Lipid metabolism</keyword>
<dbReference type="Pfam" id="PF01553">
    <property type="entry name" value="Acyltransferase"/>
    <property type="match status" value="1"/>
</dbReference>
<organism evidence="9 10">
    <name type="scientific">Deefgea tanakiae</name>
    <dbReference type="NCBI Taxonomy" id="2865840"/>
    <lineage>
        <taxon>Bacteria</taxon>
        <taxon>Pseudomonadati</taxon>
        <taxon>Pseudomonadota</taxon>
        <taxon>Betaproteobacteria</taxon>
        <taxon>Neisseriales</taxon>
        <taxon>Chitinibacteraceae</taxon>
        <taxon>Deefgea</taxon>
    </lineage>
</organism>
<dbReference type="InterPro" id="IPR002123">
    <property type="entry name" value="Plipid/glycerol_acylTrfase"/>
</dbReference>
<sequence length="273" mass="30825">MHKVSYLTRISRLIQFVLHVIHGMWVVRFRFPHMSEQAKLQKTQTWSQQLARKLGLRVHVFGAATPLHPANCILIANHISWFDIFAINSITVARFVARADVQHWPVIGMLCKGAGTVFIDREKVRDAQRVNTSISTALNNQECIAFFPEGTTSNGQEIRPFKASLIQSAFETNATIQPIYLRYTNGQGEYSTDAAYIDDMSITDSLWLIATSRQLNIEIHFLEQLTPEGHDRRTLNKEVEAMIRAKHESLQGIAKLPQQGAARNIDEAVASTS</sequence>
<keyword evidence="7 9" id="KW-0012">Acyltransferase</keyword>
<keyword evidence="2" id="KW-0808">Transferase</keyword>
<evidence type="ECO:0000256" key="6">
    <source>
        <dbReference type="ARBA" id="ARBA00023136"/>
    </source>
</evidence>
<gene>
    <name evidence="9" type="ORF">K4H28_00275</name>
</gene>
<dbReference type="Proteomes" id="UP000825679">
    <property type="component" value="Chromosome"/>
</dbReference>
<comment type="subcellular location">
    <subcellularLocation>
        <location evidence="1">Membrane</location>
    </subcellularLocation>
</comment>
<evidence type="ECO:0000313" key="9">
    <source>
        <dbReference type="EMBL" id="QZA77914.1"/>
    </source>
</evidence>
<evidence type="ECO:0000256" key="4">
    <source>
        <dbReference type="ARBA" id="ARBA00022989"/>
    </source>
</evidence>
<dbReference type="PANTHER" id="PTHR23063">
    <property type="entry name" value="PHOSPHOLIPID ACYLTRANSFERASE"/>
    <property type="match status" value="1"/>
</dbReference>
<proteinExistence type="predicted"/>
<evidence type="ECO:0000256" key="3">
    <source>
        <dbReference type="ARBA" id="ARBA00022692"/>
    </source>
</evidence>
<keyword evidence="6" id="KW-0472">Membrane</keyword>
<dbReference type="GO" id="GO:0016746">
    <property type="term" value="F:acyltransferase activity"/>
    <property type="evidence" value="ECO:0007669"/>
    <property type="project" value="UniProtKB-KW"/>
</dbReference>
<dbReference type="EMBL" id="CP081150">
    <property type="protein sequence ID" value="QZA77914.1"/>
    <property type="molecule type" value="Genomic_DNA"/>
</dbReference>
<evidence type="ECO:0000313" key="10">
    <source>
        <dbReference type="Proteomes" id="UP000825679"/>
    </source>
</evidence>
<evidence type="ECO:0000256" key="1">
    <source>
        <dbReference type="ARBA" id="ARBA00004370"/>
    </source>
</evidence>
<accession>A0ABX8ZAL5</accession>
<dbReference type="RefSeq" id="WP_221006292.1">
    <property type="nucleotide sequence ID" value="NZ_CP081150.1"/>
</dbReference>